<name>T1BEB8_9ZZZZ</name>
<evidence type="ECO:0000256" key="1">
    <source>
        <dbReference type="ARBA" id="ARBA00009451"/>
    </source>
</evidence>
<dbReference type="NCBIfam" id="TIGR01038">
    <property type="entry name" value="uL22_arch_euk"/>
    <property type="match status" value="1"/>
</dbReference>
<dbReference type="NCBIfam" id="NF003260">
    <property type="entry name" value="PRK04223.1"/>
    <property type="match status" value="1"/>
</dbReference>
<accession>T1BEB8</accession>
<dbReference type="GO" id="GO:0002181">
    <property type="term" value="P:cytoplasmic translation"/>
    <property type="evidence" value="ECO:0007669"/>
    <property type="project" value="TreeGrafter"/>
</dbReference>
<dbReference type="AlphaFoldDB" id="T1BEB8"/>
<dbReference type="InterPro" id="IPR036394">
    <property type="entry name" value="Ribosomal_uL22_sf"/>
</dbReference>
<dbReference type="EMBL" id="AUZY01003598">
    <property type="protein sequence ID" value="EQD68167.1"/>
    <property type="molecule type" value="Genomic_DNA"/>
</dbReference>
<keyword evidence="3" id="KW-0687">Ribonucleoprotein</keyword>
<dbReference type="Pfam" id="PF00237">
    <property type="entry name" value="Ribosomal_L22"/>
    <property type="match status" value="1"/>
</dbReference>
<evidence type="ECO:0000256" key="3">
    <source>
        <dbReference type="ARBA" id="ARBA00023274"/>
    </source>
</evidence>
<gene>
    <name evidence="4" type="ORF">B1B_05665</name>
</gene>
<protein>
    <submittedName>
        <fullName evidence="4">50S ribosomal protein L22P</fullName>
    </submittedName>
</protein>
<dbReference type="HAMAP" id="MF_01331_A">
    <property type="entry name" value="Ribosomal_uL22_A"/>
    <property type="match status" value="1"/>
</dbReference>
<proteinExistence type="inferred from homology"/>
<dbReference type="GO" id="GO:0022625">
    <property type="term" value="C:cytosolic large ribosomal subunit"/>
    <property type="evidence" value="ECO:0007669"/>
    <property type="project" value="TreeGrafter"/>
</dbReference>
<keyword evidence="2 4" id="KW-0689">Ribosomal protein</keyword>
<reference evidence="4" key="2">
    <citation type="journal article" date="2014" name="ISME J.">
        <title>Microbial stratification in low pH oxic and suboxic macroscopic growths along an acid mine drainage.</title>
        <authorList>
            <person name="Mendez-Garcia C."/>
            <person name="Mesa V."/>
            <person name="Sprenger R.R."/>
            <person name="Richter M."/>
            <person name="Diez M.S."/>
            <person name="Solano J."/>
            <person name="Bargiela R."/>
            <person name="Golyshina O.V."/>
            <person name="Manteca A."/>
            <person name="Ramos J.L."/>
            <person name="Gallego J.R."/>
            <person name="Llorente I."/>
            <person name="Martins Dos Santos V.A."/>
            <person name="Jensen O.N."/>
            <person name="Pelaez A.I."/>
            <person name="Sanchez J."/>
            <person name="Ferrer M."/>
        </authorList>
    </citation>
    <scope>NUCLEOTIDE SEQUENCE</scope>
</reference>
<dbReference type="InterPro" id="IPR057265">
    <property type="entry name" value="Ribosomal_uL22_arc-type"/>
</dbReference>
<sequence length="149" mass="16883">MKGYSTLNFPEQSAKARIVEANISLKDSINIAHFIRGMSLDQAKEAINSAILKKKPIKYFRYLDSVSHRRGSGPGRYPVRALKVFRKAVDNVEANAEFKNLNLEKLRIIHLVATKGRMLKRFTPKAYGRAGGLDRDLVNIEIIVEEVKE</sequence>
<comment type="caution">
    <text evidence="4">The sequence shown here is derived from an EMBL/GenBank/DDBJ whole genome shotgun (WGS) entry which is preliminary data.</text>
</comment>
<dbReference type="PANTHER" id="PTHR11593:SF10">
    <property type="entry name" value="60S RIBOSOMAL PROTEIN L17"/>
    <property type="match status" value="1"/>
</dbReference>
<dbReference type="GO" id="GO:0003735">
    <property type="term" value="F:structural constituent of ribosome"/>
    <property type="evidence" value="ECO:0007669"/>
    <property type="project" value="InterPro"/>
</dbReference>
<organism evidence="4">
    <name type="scientific">mine drainage metagenome</name>
    <dbReference type="NCBI Taxonomy" id="410659"/>
    <lineage>
        <taxon>unclassified sequences</taxon>
        <taxon>metagenomes</taxon>
        <taxon>ecological metagenomes</taxon>
    </lineage>
</organism>
<evidence type="ECO:0000256" key="2">
    <source>
        <dbReference type="ARBA" id="ARBA00022980"/>
    </source>
</evidence>
<dbReference type="Gene3D" id="3.90.470.10">
    <property type="entry name" value="Ribosomal protein L22/L17"/>
    <property type="match status" value="1"/>
</dbReference>
<dbReference type="InterPro" id="IPR001063">
    <property type="entry name" value="Ribosomal_uL22"/>
</dbReference>
<dbReference type="SUPFAM" id="SSF54843">
    <property type="entry name" value="Ribosomal protein L22"/>
    <property type="match status" value="1"/>
</dbReference>
<comment type="similarity">
    <text evidence="1">Belongs to the universal ribosomal protein uL22 family.</text>
</comment>
<dbReference type="InterPro" id="IPR005721">
    <property type="entry name" value="Ribosomal_uL22_euk/arc"/>
</dbReference>
<reference evidence="4" key="1">
    <citation type="submission" date="2013-08" db="EMBL/GenBank/DDBJ databases">
        <authorList>
            <person name="Mendez C."/>
            <person name="Richter M."/>
            <person name="Ferrer M."/>
            <person name="Sanchez J."/>
        </authorList>
    </citation>
    <scope>NUCLEOTIDE SEQUENCE</scope>
</reference>
<dbReference type="PANTHER" id="PTHR11593">
    <property type="entry name" value="60S RIBOSOMAL PROTEIN L17"/>
    <property type="match status" value="1"/>
</dbReference>
<evidence type="ECO:0000313" key="4">
    <source>
        <dbReference type="EMBL" id="EQD68167.1"/>
    </source>
</evidence>